<protein>
    <recommendedName>
        <fullName evidence="1">DNA2/NAM7 helicase-like C-terminal domain-containing protein</fullName>
    </recommendedName>
</protein>
<dbReference type="SUPFAM" id="SSF52540">
    <property type="entry name" value="P-loop containing nucleoside triphosphate hydrolases"/>
    <property type="match status" value="1"/>
</dbReference>
<evidence type="ECO:0000313" key="2">
    <source>
        <dbReference type="EMBL" id="HGW60440.1"/>
    </source>
</evidence>
<organism evidence="2">
    <name type="scientific">Caldisericum exile</name>
    <dbReference type="NCBI Taxonomy" id="693075"/>
    <lineage>
        <taxon>Bacteria</taxon>
        <taxon>Pseudomonadati</taxon>
        <taxon>Caldisericota/Cryosericota group</taxon>
        <taxon>Caldisericota</taxon>
        <taxon>Caldisericia</taxon>
        <taxon>Caldisericales</taxon>
        <taxon>Caldisericaceae</taxon>
        <taxon>Caldisericum</taxon>
    </lineage>
</organism>
<dbReference type="AlphaFoldDB" id="A0A7C4Y493"/>
<name>A0A7C4Y493_9BACT</name>
<feature type="domain" description="DNA2/NAM7 helicase-like C-terminal" evidence="1">
    <location>
        <begin position="492"/>
        <end position="671"/>
    </location>
</feature>
<dbReference type="InterPro" id="IPR027417">
    <property type="entry name" value="P-loop_NTPase"/>
</dbReference>
<comment type="caution">
    <text evidence="2">The sequence shown here is derived from an EMBL/GenBank/DDBJ whole genome shotgun (WGS) entry which is preliminary data.</text>
</comment>
<proteinExistence type="predicted"/>
<accession>A0A7C4Y493</accession>
<dbReference type="Gene3D" id="3.40.50.300">
    <property type="entry name" value="P-loop containing nucleotide triphosphate hydrolases"/>
    <property type="match status" value="1"/>
</dbReference>
<dbReference type="InterPro" id="IPR041679">
    <property type="entry name" value="DNA2/NAM7-like_C"/>
</dbReference>
<sequence>MKDVKGVVIREFETKEKKGVHLSTDEGIIEVLLPKEVNMRGVKKVALLNLKECPQIFIRHYEFVEDSLLIFYPGFLVQPEEIEFDPLFTIKYVFENVQPLTYSEREFFYALRGLKDSNRFANFTAKLPKDIRAKFSFYPYIFSSSYGFFVKDVLYFGKFPVVFQNAVNKGKVLSLITKSKSYLILNENGTFEERKLVSSDMKAITNNRNDFVLLVYDFFNALPSILLDSHPLFKNFKFVLDRKDVFIHSVERYLMEFRSARKFIRRVLEGRIEDIPTLHLYNGESDGFCIRALIKDNELDVRRGTPYVVMEKPPLNLRIFGVVKNIDFTTIEGAVDYKTVAPAFITPLKVLGTGGISVLKLRETETPLTGFLVDGKTLPPLLNGGFSSIEEALLSNPLFLIVKGGFGTGKKFVIEDFLKKHPDKKVLLFSRHFYKPLSFYFGTLVEHRIENINSTYDYIFYFDRHIEKDTMLNLAPFTSNLLIFTYDESVPFEDMIEKNRIFILDKVYGFTRELHRFVSKFYEQHTVPQVDLNEVKIINKENVDKAFIPLVNPEKVVQFVSLKGHVEFEKNKLNRVEGDFTVELVKQFLKGGVERSNIVVIVPYERQKAYIEYDMKNTGITDVLVSLPDEAVRKPIAIVNFVEETLPAIFKDKFMLAYALARGSSKVILVGAPLILKKHFSFYI</sequence>
<gene>
    <name evidence="2" type="ORF">ENV82_03295</name>
</gene>
<dbReference type="Pfam" id="PF13087">
    <property type="entry name" value="AAA_12"/>
    <property type="match status" value="1"/>
</dbReference>
<dbReference type="EMBL" id="DTHV01000103">
    <property type="protein sequence ID" value="HGW60440.1"/>
    <property type="molecule type" value="Genomic_DNA"/>
</dbReference>
<reference evidence="2" key="1">
    <citation type="journal article" date="2020" name="mSystems">
        <title>Genome- and Community-Level Interaction Insights into Carbon Utilization and Element Cycling Functions of Hydrothermarchaeota in Hydrothermal Sediment.</title>
        <authorList>
            <person name="Zhou Z."/>
            <person name="Liu Y."/>
            <person name="Xu W."/>
            <person name="Pan J."/>
            <person name="Luo Z.H."/>
            <person name="Li M."/>
        </authorList>
    </citation>
    <scope>NUCLEOTIDE SEQUENCE [LARGE SCALE GENOMIC DNA]</scope>
    <source>
        <strain evidence="2">SpSt-794</strain>
    </source>
</reference>
<evidence type="ECO:0000259" key="1">
    <source>
        <dbReference type="Pfam" id="PF13087"/>
    </source>
</evidence>